<dbReference type="NCBIfam" id="TIGR04387">
    <property type="entry name" value="capsid_maj_N4"/>
    <property type="match status" value="1"/>
</dbReference>
<dbReference type="AlphaFoldDB" id="A0A0F9A836"/>
<protein>
    <submittedName>
        <fullName evidence="1">Uncharacterized protein</fullName>
    </submittedName>
</protein>
<comment type="caution">
    <text evidence="1">The sequence shown here is derived from an EMBL/GenBank/DDBJ whole genome shotgun (WGS) entry which is preliminary data.</text>
</comment>
<proteinExistence type="predicted"/>
<name>A0A0F9A836_9ZZZZ</name>
<organism evidence="1">
    <name type="scientific">marine sediment metagenome</name>
    <dbReference type="NCBI Taxonomy" id="412755"/>
    <lineage>
        <taxon>unclassified sequences</taxon>
        <taxon>metagenomes</taxon>
        <taxon>ecological metagenomes</taxon>
    </lineage>
</organism>
<feature type="non-terminal residue" evidence="1">
    <location>
        <position position="1"/>
    </location>
</feature>
<gene>
    <name evidence="1" type="ORF">LCGC14_2880850</name>
</gene>
<evidence type="ECO:0000313" key="1">
    <source>
        <dbReference type="EMBL" id="KKK74729.1"/>
    </source>
</evidence>
<sequence length="290" mass="31150">ALTEDSGTESYPFRAGTAASLTDIDATVKKYGYVYFLTEEADLKNFNGQTEKLIETLAIVMGRTFNQLQRNVLEDNGTFIYASGGSQDDQVANIIDGDLVRAAVNVLNRNSAKKLKPQSTGSQITGSVPIRSGYAMLFHSDVEEDIRRVDGFIEAERYASHTGIFDGEIGFLHGARCISSEDASIDTGSGGAPGNEVRSTGNAADLYTCVVIGMDAHGAVGLGVDMIKEVYEAGEKLPAMQLFSDGRDSGGTMDPLHENMTLSVKGWHAGNILNSTWHRNIRVAASVLDI</sequence>
<reference evidence="1" key="1">
    <citation type="journal article" date="2015" name="Nature">
        <title>Complex archaea that bridge the gap between prokaryotes and eukaryotes.</title>
        <authorList>
            <person name="Spang A."/>
            <person name="Saw J.H."/>
            <person name="Jorgensen S.L."/>
            <person name="Zaremba-Niedzwiedzka K."/>
            <person name="Martijn J."/>
            <person name="Lind A.E."/>
            <person name="van Eijk R."/>
            <person name="Schleper C."/>
            <person name="Guy L."/>
            <person name="Ettema T.J."/>
        </authorList>
    </citation>
    <scope>NUCLEOTIDE SEQUENCE</scope>
</reference>
<dbReference type="EMBL" id="LAZR01056182">
    <property type="protein sequence ID" value="KKK74729.1"/>
    <property type="molecule type" value="Genomic_DNA"/>
</dbReference>
<accession>A0A0F9A836</accession>